<dbReference type="GO" id="GO:0016787">
    <property type="term" value="F:hydrolase activity"/>
    <property type="evidence" value="ECO:0007669"/>
    <property type="project" value="UniProtKB-KW"/>
</dbReference>
<evidence type="ECO:0000259" key="1">
    <source>
        <dbReference type="Pfam" id="PF00144"/>
    </source>
</evidence>
<dbReference type="EMBL" id="LMAI01000004">
    <property type="protein sequence ID" value="KUJ56599.1"/>
    <property type="molecule type" value="Genomic_DNA"/>
</dbReference>
<dbReference type="RefSeq" id="WP_059136543.1">
    <property type="nucleotide sequence ID" value="NZ_LMAI01000004.1"/>
</dbReference>
<dbReference type="SUPFAM" id="SSF56601">
    <property type="entry name" value="beta-lactamase/transpeptidase-like"/>
    <property type="match status" value="1"/>
</dbReference>
<dbReference type="Gene3D" id="3.40.710.10">
    <property type="entry name" value="DD-peptidase/beta-lactamase superfamily"/>
    <property type="match status" value="1"/>
</dbReference>
<dbReference type="AlphaFoldDB" id="A0A101CI15"/>
<reference evidence="2 3" key="1">
    <citation type="submission" date="2015-10" db="EMBL/GenBank/DDBJ databases">
        <title>Genome sequence of Chryseobacterium greenlandense.</title>
        <authorList>
            <person name="Newman J."/>
            <person name="Fischer K."/>
            <person name="Miller J."/>
        </authorList>
    </citation>
    <scope>NUCLEOTIDE SEQUENCE [LARGE SCALE GENOMIC DNA]</scope>
    <source>
        <strain evidence="2 3">UMB34</strain>
    </source>
</reference>
<evidence type="ECO:0000313" key="2">
    <source>
        <dbReference type="EMBL" id="KUJ56599.1"/>
    </source>
</evidence>
<dbReference type="Proteomes" id="UP000054388">
    <property type="component" value="Unassembled WGS sequence"/>
</dbReference>
<dbReference type="InterPro" id="IPR001466">
    <property type="entry name" value="Beta-lactam-related"/>
</dbReference>
<evidence type="ECO:0000313" key="3">
    <source>
        <dbReference type="Proteomes" id="UP000054388"/>
    </source>
</evidence>
<gene>
    <name evidence="2" type="ORF">AR686_08565</name>
</gene>
<proteinExistence type="predicted"/>
<dbReference type="InterPro" id="IPR012338">
    <property type="entry name" value="Beta-lactam/transpept-like"/>
</dbReference>
<dbReference type="Pfam" id="PF00144">
    <property type="entry name" value="Beta-lactamase"/>
    <property type="match status" value="1"/>
</dbReference>
<organism evidence="2 3">
    <name type="scientific">Chryseobacterium aquaticum subsp. greenlandense</name>
    <dbReference type="NCBI Taxonomy" id="345663"/>
    <lineage>
        <taxon>Bacteria</taxon>
        <taxon>Pseudomonadati</taxon>
        <taxon>Bacteroidota</taxon>
        <taxon>Flavobacteriia</taxon>
        <taxon>Flavobacteriales</taxon>
        <taxon>Weeksellaceae</taxon>
        <taxon>Chryseobacterium group</taxon>
        <taxon>Chryseobacterium</taxon>
    </lineage>
</organism>
<accession>A0A101CI15</accession>
<name>A0A101CI15_9FLAO</name>
<feature type="domain" description="Beta-lactamase-related" evidence="1">
    <location>
        <begin position="256"/>
        <end position="530"/>
    </location>
</feature>
<keyword evidence="2" id="KW-0378">Hydrolase</keyword>
<protein>
    <submittedName>
        <fullName evidence="2">Serine hydrolase</fullName>
    </submittedName>
</protein>
<comment type="caution">
    <text evidence="2">The sequence shown here is derived from an EMBL/GenBank/DDBJ whole genome shotgun (WGS) entry which is preliminary data.</text>
</comment>
<dbReference type="InterPro" id="IPR050789">
    <property type="entry name" value="Diverse_Enzym_Activities"/>
</dbReference>
<dbReference type="PANTHER" id="PTHR43283">
    <property type="entry name" value="BETA-LACTAMASE-RELATED"/>
    <property type="match status" value="1"/>
</dbReference>
<dbReference type="PANTHER" id="PTHR43283:SF7">
    <property type="entry name" value="BETA-LACTAMASE-RELATED DOMAIN-CONTAINING PROTEIN"/>
    <property type="match status" value="1"/>
</dbReference>
<sequence>MRKILVLIFLSLFCLIIFGQSQNLVKNDGITTDLHKKSIGKITFMNGNIPLDQYKESDFLKSFPLTYKSDLNIRVFMDNSITNYLHFLAPDLSAEQLIEKGNLQFSFYIDRKLIYKENISPNCWLGNSNELKNTLTTFRIPLTSSKGENLWALHLWERFQLNGGEKVLKEGNHNLKIEIRPYIKIDENDEVKVGNLIAEGQIELIIKTPQATTEQIAIQPIKQESGWEISDFKFDKKKIEALNKEIAIYNLKEITSIVVIKDGKLLLEEYFNGADRNTLHDPRSAGKSFASTLMGIAIKDGYIKDENQTLDQFYNLKSFENYDVKKDQIKIKDLLTMSSAFEGSDADSNSPGNEENMYPTDNWVKFALDLPIDQSKKNGKKWDYFTAGTIILGDILNKRVPEGLEKYADNKLFKPLNITKYQWQYTPQNVANTAGSLQMRSLDYAKYAQLYKNNGIWNGNQILSKEWIRKTFAHQIKIPERENEFYSYLFWNKSVEYKGKHYEIYYCAGNGGNEFIIFKDLPLVIIITSKAYNKPYGHPQAEKIVKDFILPAILK</sequence>